<dbReference type="SUPFAM" id="SSF55174">
    <property type="entry name" value="Alpha-L RNA-binding motif"/>
    <property type="match status" value="1"/>
</dbReference>
<dbReference type="PANTHER" id="PTHR11766:SF0">
    <property type="entry name" value="TYROSINE--TRNA LIGASE, MITOCHONDRIAL"/>
    <property type="match status" value="1"/>
</dbReference>
<feature type="binding site" evidence="7">
    <location>
        <position position="239"/>
    </location>
    <ligand>
        <name>ATP</name>
        <dbReference type="ChEBI" id="CHEBI:30616"/>
    </ligand>
</feature>
<sequence length="417" mass="45119">MPAHRSDFVRALAERGFIHQCTDLDGLDVALSGPPRAAYIGFDATADSLHTGHLMQVMPLRWLQRCGHKPIVVIGGGTTRIGDPSFRDSSRPLLDEAQIAANVMGLRQVFGRYLTFGDGATDAVLVNNADWLDALHLIPFLRDVGRHFTVNRMLSFDSVRTRLDREEPLTLLEFNYMILQAFDFLELSRRHGCILQMGGSDQWGNIVNGLELGRRVDQRQLFGLTTPLLTTASGTKMGKTAGGAVWLNADRLAPYGFWQFWRNTEDADVGRFLRLFTDLPLDEIARLEALEGTEINAAKAVLAHEATKLAHGEAAALAAAGAAREAFSGGAALDGLPTIVVERDAITRGISVVDLLVAAGLVGSKSEARRLIAGRGARLNDAMVSNGDAVVTIADVGAAGMKVSYGRKRHVVVRIDG</sequence>
<dbReference type="FunFam" id="1.10.240.10:FF:000001">
    <property type="entry name" value="Tyrosine--tRNA ligase"/>
    <property type="match status" value="1"/>
</dbReference>
<feature type="binding site" evidence="7">
    <location>
        <position position="39"/>
    </location>
    <ligand>
        <name>L-tyrosine</name>
        <dbReference type="ChEBI" id="CHEBI:58315"/>
    </ligand>
</feature>
<dbReference type="InterPro" id="IPR024088">
    <property type="entry name" value="Tyr-tRNA-ligase_bac-type"/>
</dbReference>
<dbReference type="Gene3D" id="3.40.50.620">
    <property type="entry name" value="HUPs"/>
    <property type="match status" value="1"/>
</dbReference>
<dbReference type="Gene3D" id="3.10.290.10">
    <property type="entry name" value="RNA-binding S4 domain"/>
    <property type="match status" value="1"/>
</dbReference>
<feature type="binding site" evidence="7">
    <location>
        <position position="180"/>
    </location>
    <ligand>
        <name>L-tyrosine</name>
        <dbReference type="ChEBI" id="CHEBI:58315"/>
    </ligand>
</feature>
<dbReference type="InterPro" id="IPR002307">
    <property type="entry name" value="Tyr-tRNA-ligase"/>
</dbReference>
<dbReference type="CDD" id="cd00805">
    <property type="entry name" value="TyrRS_core"/>
    <property type="match status" value="1"/>
</dbReference>
<organism evidence="9 10">
    <name type="scientific">Methylobacterium terricola</name>
    <dbReference type="NCBI Taxonomy" id="2583531"/>
    <lineage>
        <taxon>Bacteria</taxon>
        <taxon>Pseudomonadati</taxon>
        <taxon>Pseudomonadota</taxon>
        <taxon>Alphaproteobacteria</taxon>
        <taxon>Hyphomicrobiales</taxon>
        <taxon>Methylobacteriaceae</taxon>
        <taxon>Methylobacterium</taxon>
    </lineage>
</organism>
<dbReference type="GO" id="GO:0005829">
    <property type="term" value="C:cytosol"/>
    <property type="evidence" value="ECO:0007669"/>
    <property type="project" value="TreeGrafter"/>
</dbReference>
<reference evidence="9 10" key="1">
    <citation type="submission" date="2019-06" db="EMBL/GenBank/DDBJ databases">
        <title>Genome of Methylobacterium sp. 17Sr1-39.</title>
        <authorList>
            <person name="Seo T."/>
        </authorList>
    </citation>
    <scope>NUCLEOTIDE SEQUENCE [LARGE SCALE GENOMIC DNA]</scope>
    <source>
        <strain evidence="9 10">17Sr1-39</strain>
    </source>
</reference>
<dbReference type="EC" id="6.1.1.1" evidence="7"/>
<evidence type="ECO:0000256" key="1">
    <source>
        <dbReference type="ARBA" id="ARBA00022598"/>
    </source>
</evidence>
<comment type="catalytic activity">
    <reaction evidence="6 7">
        <text>tRNA(Tyr) + L-tyrosine + ATP = L-tyrosyl-tRNA(Tyr) + AMP + diphosphate + H(+)</text>
        <dbReference type="Rhea" id="RHEA:10220"/>
        <dbReference type="Rhea" id="RHEA-COMP:9706"/>
        <dbReference type="Rhea" id="RHEA-COMP:9707"/>
        <dbReference type="ChEBI" id="CHEBI:15378"/>
        <dbReference type="ChEBI" id="CHEBI:30616"/>
        <dbReference type="ChEBI" id="CHEBI:33019"/>
        <dbReference type="ChEBI" id="CHEBI:58315"/>
        <dbReference type="ChEBI" id="CHEBI:78442"/>
        <dbReference type="ChEBI" id="CHEBI:78536"/>
        <dbReference type="ChEBI" id="CHEBI:456215"/>
        <dbReference type="EC" id="6.1.1.1"/>
    </reaction>
</comment>
<comment type="function">
    <text evidence="7">Catalyzes the attachment of tyrosine to tRNA(Tyr) in a two-step reaction: tyrosine is first activated by ATP to form Tyr-AMP and then transferred to the acceptor end of tRNA(Tyr).</text>
</comment>
<evidence type="ECO:0000256" key="7">
    <source>
        <dbReference type="HAMAP-Rule" id="MF_02006"/>
    </source>
</evidence>
<dbReference type="GO" id="GO:0005524">
    <property type="term" value="F:ATP binding"/>
    <property type="evidence" value="ECO:0007669"/>
    <property type="project" value="UniProtKB-UniRule"/>
</dbReference>
<gene>
    <name evidence="7" type="primary">tyrS</name>
    <name evidence="9" type="ORF">FF100_08230</name>
</gene>
<dbReference type="Gene3D" id="1.10.240.10">
    <property type="entry name" value="Tyrosyl-Transfer RNA Synthetase"/>
    <property type="match status" value="1"/>
</dbReference>
<dbReference type="PROSITE" id="PS50889">
    <property type="entry name" value="S4"/>
    <property type="match status" value="1"/>
</dbReference>
<accession>A0A5C4LK74</accession>
<evidence type="ECO:0000313" key="10">
    <source>
        <dbReference type="Proteomes" id="UP000305267"/>
    </source>
</evidence>
<keyword evidence="1 7" id="KW-0436">Ligase</keyword>
<feature type="binding site" evidence="7">
    <location>
        <position position="176"/>
    </location>
    <ligand>
        <name>L-tyrosine</name>
        <dbReference type="ChEBI" id="CHEBI:58315"/>
    </ligand>
</feature>
<name>A0A5C4LK74_9HYPH</name>
<dbReference type="InterPro" id="IPR036986">
    <property type="entry name" value="S4_RNA-bd_sf"/>
</dbReference>
<evidence type="ECO:0000256" key="2">
    <source>
        <dbReference type="ARBA" id="ARBA00022741"/>
    </source>
</evidence>
<keyword evidence="4 7" id="KW-0648">Protein biosynthesis</keyword>
<comment type="similarity">
    <text evidence="7">Belongs to the class-I aminoacyl-tRNA synthetase family. TyrS type 1 subfamily.</text>
</comment>
<evidence type="ECO:0000256" key="3">
    <source>
        <dbReference type="ARBA" id="ARBA00022840"/>
    </source>
</evidence>
<evidence type="ECO:0000256" key="6">
    <source>
        <dbReference type="ARBA" id="ARBA00048248"/>
    </source>
</evidence>
<dbReference type="GO" id="GO:0006437">
    <property type="term" value="P:tyrosyl-tRNA aminoacylation"/>
    <property type="evidence" value="ECO:0007669"/>
    <property type="project" value="UniProtKB-UniRule"/>
</dbReference>
<dbReference type="GO" id="GO:0003723">
    <property type="term" value="F:RNA binding"/>
    <property type="evidence" value="ECO:0007669"/>
    <property type="project" value="UniProtKB-KW"/>
</dbReference>
<dbReference type="EMBL" id="VDDA01000003">
    <property type="protein sequence ID" value="TNC14162.1"/>
    <property type="molecule type" value="Genomic_DNA"/>
</dbReference>
<dbReference type="SUPFAM" id="SSF52374">
    <property type="entry name" value="Nucleotidylyl transferase"/>
    <property type="match status" value="1"/>
</dbReference>
<comment type="subcellular location">
    <subcellularLocation>
        <location evidence="7">Cytoplasm</location>
    </subcellularLocation>
</comment>
<feature type="short sequence motif" description="'KMSKS' region" evidence="7">
    <location>
        <begin position="236"/>
        <end position="240"/>
    </location>
</feature>
<evidence type="ECO:0000256" key="4">
    <source>
        <dbReference type="ARBA" id="ARBA00022917"/>
    </source>
</evidence>
<dbReference type="NCBIfam" id="TIGR00234">
    <property type="entry name" value="tyrS"/>
    <property type="match status" value="1"/>
</dbReference>
<dbReference type="InterPro" id="IPR002305">
    <property type="entry name" value="aa-tRNA-synth_Ic"/>
</dbReference>
<proteinExistence type="inferred from homology"/>
<dbReference type="InterPro" id="IPR014729">
    <property type="entry name" value="Rossmann-like_a/b/a_fold"/>
</dbReference>
<dbReference type="InterPro" id="IPR024107">
    <property type="entry name" value="Tyr-tRNA-ligase_bac_1"/>
</dbReference>
<comment type="caution">
    <text evidence="7">Lacks conserved residue(s) required for the propagation of feature annotation.</text>
</comment>
<dbReference type="HAMAP" id="MF_02006">
    <property type="entry name" value="Tyr_tRNA_synth_type1"/>
    <property type="match status" value="1"/>
</dbReference>
<evidence type="ECO:0000256" key="8">
    <source>
        <dbReference type="PROSITE-ProRule" id="PRU00182"/>
    </source>
</evidence>
<comment type="caution">
    <text evidence="9">The sequence shown here is derived from an EMBL/GenBank/DDBJ whole genome shotgun (WGS) entry which is preliminary data.</text>
</comment>
<dbReference type="Proteomes" id="UP000305267">
    <property type="component" value="Unassembled WGS sequence"/>
</dbReference>
<dbReference type="GO" id="GO:0004831">
    <property type="term" value="F:tyrosine-tRNA ligase activity"/>
    <property type="evidence" value="ECO:0007669"/>
    <property type="project" value="UniProtKB-UniRule"/>
</dbReference>
<keyword evidence="10" id="KW-1185">Reference proteome</keyword>
<dbReference type="CDD" id="cd00165">
    <property type="entry name" value="S4"/>
    <property type="match status" value="1"/>
</dbReference>
<keyword evidence="5 7" id="KW-0030">Aminoacyl-tRNA synthetase</keyword>
<dbReference type="PANTHER" id="PTHR11766">
    <property type="entry name" value="TYROSYL-TRNA SYNTHETASE"/>
    <property type="match status" value="1"/>
</dbReference>
<protein>
    <recommendedName>
        <fullName evidence="7">Tyrosine--tRNA ligase</fullName>
        <ecNumber evidence="7">6.1.1.1</ecNumber>
    </recommendedName>
    <alternativeName>
        <fullName evidence="7">Tyrosyl-tRNA synthetase</fullName>
        <shortName evidence="7">TyrRS</shortName>
    </alternativeName>
</protein>
<dbReference type="RefSeq" id="WP_139035076.1">
    <property type="nucleotide sequence ID" value="NZ_VDDA01000003.1"/>
</dbReference>
<keyword evidence="8" id="KW-0694">RNA-binding</keyword>
<dbReference type="AlphaFoldDB" id="A0A5C4LK74"/>
<keyword evidence="3 7" id="KW-0067">ATP-binding</keyword>
<evidence type="ECO:0000313" key="9">
    <source>
        <dbReference type="EMBL" id="TNC14162.1"/>
    </source>
</evidence>
<keyword evidence="2 7" id="KW-0547">Nucleotide-binding</keyword>
<dbReference type="PRINTS" id="PR01040">
    <property type="entry name" value="TRNASYNTHTYR"/>
</dbReference>
<comment type="subunit">
    <text evidence="7">Homodimer.</text>
</comment>
<evidence type="ECO:0000256" key="5">
    <source>
        <dbReference type="ARBA" id="ARBA00023146"/>
    </source>
</evidence>
<keyword evidence="7" id="KW-0963">Cytoplasm</keyword>
<dbReference type="Pfam" id="PF00579">
    <property type="entry name" value="tRNA-synt_1b"/>
    <property type="match status" value="1"/>
</dbReference>
<dbReference type="OrthoDB" id="9804243at2"/>